<gene>
    <name evidence="1" type="ORF">TSAR_006472</name>
</gene>
<evidence type="ECO:0000313" key="2">
    <source>
        <dbReference type="Proteomes" id="UP000215335"/>
    </source>
</evidence>
<reference evidence="1 2" key="1">
    <citation type="journal article" date="2017" name="Curr. Biol.">
        <title>The Evolution of Venom by Co-option of Single-Copy Genes.</title>
        <authorList>
            <person name="Martinson E.O."/>
            <person name="Mrinalini"/>
            <person name="Kelkar Y.D."/>
            <person name="Chang C.H."/>
            <person name="Werren J.H."/>
        </authorList>
    </citation>
    <scope>NUCLEOTIDE SEQUENCE [LARGE SCALE GENOMIC DNA]</scope>
    <source>
        <strain evidence="1 2">Alberta</strain>
        <tissue evidence="1">Whole body</tissue>
    </source>
</reference>
<accession>A0A232EMI3</accession>
<dbReference type="AlphaFoldDB" id="A0A232EMI3"/>
<dbReference type="Proteomes" id="UP000215335">
    <property type="component" value="Unassembled WGS sequence"/>
</dbReference>
<sequence length="64" mass="6914">MFQILTKLQGDDINTVYPGHQVERLRKTAAALESRASVGSCFCFGGEAFGQVLCGWADYTNALG</sequence>
<comment type="caution">
    <text evidence="1">The sequence shown here is derived from an EMBL/GenBank/DDBJ whole genome shotgun (WGS) entry which is preliminary data.</text>
</comment>
<protein>
    <submittedName>
        <fullName evidence="1">Uncharacterized protein</fullName>
    </submittedName>
</protein>
<name>A0A232EMI3_9HYME</name>
<dbReference type="EMBL" id="NNAY01003351">
    <property type="protein sequence ID" value="OXU19569.1"/>
    <property type="molecule type" value="Genomic_DNA"/>
</dbReference>
<evidence type="ECO:0000313" key="1">
    <source>
        <dbReference type="EMBL" id="OXU19569.1"/>
    </source>
</evidence>
<proteinExistence type="predicted"/>
<keyword evidence="2" id="KW-1185">Reference proteome</keyword>
<organism evidence="1 2">
    <name type="scientific">Trichomalopsis sarcophagae</name>
    <dbReference type="NCBI Taxonomy" id="543379"/>
    <lineage>
        <taxon>Eukaryota</taxon>
        <taxon>Metazoa</taxon>
        <taxon>Ecdysozoa</taxon>
        <taxon>Arthropoda</taxon>
        <taxon>Hexapoda</taxon>
        <taxon>Insecta</taxon>
        <taxon>Pterygota</taxon>
        <taxon>Neoptera</taxon>
        <taxon>Endopterygota</taxon>
        <taxon>Hymenoptera</taxon>
        <taxon>Apocrita</taxon>
        <taxon>Proctotrupomorpha</taxon>
        <taxon>Chalcidoidea</taxon>
        <taxon>Pteromalidae</taxon>
        <taxon>Pteromalinae</taxon>
        <taxon>Trichomalopsis</taxon>
    </lineage>
</organism>